<feature type="region of interest" description="Disordered" evidence="1">
    <location>
        <begin position="374"/>
        <end position="417"/>
    </location>
</feature>
<gene>
    <name evidence="2" type="ORF">HETIRDRAFT_329612</name>
</gene>
<dbReference type="STRING" id="747525.W4JQM1"/>
<feature type="region of interest" description="Disordered" evidence="1">
    <location>
        <begin position="273"/>
        <end position="361"/>
    </location>
</feature>
<dbReference type="InParanoid" id="W4JQM1"/>
<dbReference type="Proteomes" id="UP000030671">
    <property type="component" value="Unassembled WGS sequence"/>
</dbReference>
<feature type="region of interest" description="Disordered" evidence="1">
    <location>
        <begin position="483"/>
        <end position="520"/>
    </location>
</feature>
<dbReference type="OrthoDB" id="78088at2759"/>
<feature type="compositionally biased region" description="Polar residues" evidence="1">
    <location>
        <begin position="328"/>
        <end position="337"/>
    </location>
</feature>
<feature type="region of interest" description="Disordered" evidence="1">
    <location>
        <begin position="1"/>
        <end position="128"/>
    </location>
</feature>
<keyword evidence="3" id="KW-1185">Reference proteome</keyword>
<sequence length="661" mass="71949">MTSRITYSYKGLKRSRPHTVSDDGYDDRPLQDVPATTPTTTPISHSRKRPRVQVEVLLPVSPSKNSPARKPHINVDNVSTETPKQPTSSGGSPKKRAHVEVLLPSPHKTTFSPRSIHDASKPPSGSDVAQIFPEKYLEQVRGPHETHSPSPKKRLKVEVLLQSPHRTTPSPQRNHSPLKPSTSFQRRRIMSTEEDSESERERSAKNSRANVVSRVVESMQRVGFTLSCSSSAFIRSKTGGSDIDDDDILPVLNIAPKRKAAIQLTPAYASTSRGTAQRAVKESSRPLKTTVPKRTSSTGVERTLSTSKLTSRVSTMNLTSLRPKESRPSSSKNTNRPFATFPRHSPHRETSASLPGEAKVPSLARTPLKSYLFDSTSPLTPLPTNSPSKRSPITPSKSLDSVRPSTPRSPAKDLSDLFNFVTPKTGLSKLPDKPKVPLVKRMLARSRTEPSLGAAVSDNRPGSMNSISFSGSLRNADTLVDTPAAGASQSASGSGSNAPMLPVTPTSESESQARATAVPQSQIRTYAGKSRSFLVPVPASGVPGALDDDLDLENTRESYADLRSRWGVDNSEDDPLPRSPSPEPVSGKGKGKAKERSRVVLPSNMMNDLKSITELRSKGESRRFMDEVGYLFEGMGKNVGVGVRRGRQVFPLLQLRPWSLI</sequence>
<dbReference type="RefSeq" id="XP_009552099.1">
    <property type="nucleotide sequence ID" value="XM_009553804.1"/>
</dbReference>
<feature type="compositionally biased region" description="Polar residues" evidence="1">
    <location>
        <begin position="76"/>
        <end position="91"/>
    </location>
</feature>
<evidence type="ECO:0000256" key="1">
    <source>
        <dbReference type="SAM" id="MobiDB-lite"/>
    </source>
</evidence>
<dbReference type="HOGENOM" id="CLU_415074_0_0_1"/>
<accession>W4JQM1</accession>
<dbReference type="Gene3D" id="1.25.10.10">
    <property type="entry name" value="Leucine-rich Repeat Variant"/>
    <property type="match status" value="1"/>
</dbReference>
<feature type="compositionally biased region" description="Polar residues" evidence="1">
    <location>
        <begin position="292"/>
        <end position="320"/>
    </location>
</feature>
<feature type="region of interest" description="Disordered" evidence="1">
    <location>
        <begin position="563"/>
        <end position="597"/>
    </location>
</feature>
<feature type="compositionally biased region" description="Polar residues" evidence="1">
    <location>
        <begin position="164"/>
        <end position="184"/>
    </location>
</feature>
<feature type="compositionally biased region" description="Polar residues" evidence="1">
    <location>
        <begin position="504"/>
        <end position="520"/>
    </location>
</feature>
<dbReference type="eggNOG" id="ENOG502SA2J">
    <property type="taxonomic scope" value="Eukaryota"/>
</dbReference>
<dbReference type="InterPro" id="IPR011989">
    <property type="entry name" value="ARM-like"/>
</dbReference>
<feature type="compositionally biased region" description="Low complexity" evidence="1">
    <location>
        <begin position="375"/>
        <end position="388"/>
    </location>
</feature>
<dbReference type="EMBL" id="KI925465">
    <property type="protein sequence ID" value="ETW75857.1"/>
    <property type="molecule type" value="Genomic_DNA"/>
</dbReference>
<name>W4JQM1_HETIT</name>
<feature type="region of interest" description="Disordered" evidence="1">
    <location>
        <begin position="443"/>
        <end position="463"/>
    </location>
</feature>
<protein>
    <submittedName>
        <fullName evidence="2">Uncharacterized protein</fullName>
    </submittedName>
</protein>
<dbReference type="KEGG" id="hir:HETIRDRAFT_329612"/>
<dbReference type="AlphaFoldDB" id="W4JQM1"/>
<feature type="compositionally biased region" description="Low complexity" evidence="1">
    <location>
        <begin position="484"/>
        <end position="498"/>
    </location>
</feature>
<proteinExistence type="predicted"/>
<reference evidence="2 3" key="1">
    <citation type="journal article" date="2012" name="New Phytol.">
        <title>Insight into trade-off between wood decay and parasitism from the genome of a fungal forest pathogen.</title>
        <authorList>
            <person name="Olson A."/>
            <person name="Aerts A."/>
            <person name="Asiegbu F."/>
            <person name="Belbahri L."/>
            <person name="Bouzid O."/>
            <person name="Broberg A."/>
            <person name="Canback B."/>
            <person name="Coutinho P.M."/>
            <person name="Cullen D."/>
            <person name="Dalman K."/>
            <person name="Deflorio G."/>
            <person name="van Diepen L.T."/>
            <person name="Dunand C."/>
            <person name="Duplessis S."/>
            <person name="Durling M."/>
            <person name="Gonthier P."/>
            <person name="Grimwood J."/>
            <person name="Fossdal C.G."/>
            <person name="Hansson D."/>
            <person name="Henrissat B."/>
            <person name="Hietala A."/>
            <person name="Himmelstrand K."/>
            <person name="Hoffmeister D."/>
            <person name="Hogberg N."/>
            <person name="James T.Y."/>
            <person name="Karlsson M."/>
            <person name="Kohler A."/>
            <person name="Kues U."/>
            <person name="Lee Y.H."/>
            <person name="Lin Y.C."/>
            <person name="Lind M."/>
            <person name="Lindquist E."/>
            <person name="Lombard V."/>
            <person name="Lucas S."/>
            <person name="Lunden K."/>
            <person name="Morin E."/>
            <person name="Murat C."/>
            <person name="Park J."/>
            <person name="Raffaello T."/>
            <person name="Rouze P."/>
            <person name="Salamov A."/>
            <person name="Schmutz J."/>
            <person name="Solheim H."/>
            <person name="Stahlberg J."/>
            <person name="Velez H."/>
            <person name="de Vries R.P."/>
            <person name="Wiebenga A."/>
            <person name="Woodward S."/>
            <person name="Yakovlev I."/>
            <person name="Garbelotto M."/>
            <person name="Martin F."/>
            <person name="Grigoriev I.V."/>
            <person name="Stenlid J."/>
        </authorList>
    </citation>
    <scope>NUCLEOTIDE SEQUENCE [LARGE SCALE GENOMIC DNA]</scope>
    <source>
        <strain evidence="2 3">TC 32-1</strain>
    </source>
</reference>
<feature type="compositionally biased region" description="Polar residues" evidence="1">
    <location>
        <begin position="389"/>
        <end position="408"/>
    </location>
</feature>
<feature type="region of interest" description="Disordered" evidence="1">
    <location>
        <begin position="164"/>
        <end position="210"/>
    </location>
</feature>
<feature type="compositionally biased region" description="Polar residues" evidence="1">
    <location>
        <begin position="34"/>
        <end position="44"/>
    </location>
</feature>
<dbReference type="GeneID" id="20671510"/>
<organism evidence="2 3">
    <name type="scientific">Heterobasidion irregulare (strain TC 32-1)</name>
    <dbReference type="NCBI Taxonomy" id="747525"/>
    <lineage>
        <taxon>Eukaryota</taxon>
        <taxon>Fungi</taxon>
        <taxon>Dikarya</taxon>
        <taxon>Basidiomycota</taxon>
        <taxon>Agaricomycotina</taxon>
        <taxon>Agaricomycetes</taxon>
        <taxon>Russulales</taxon>
        <taxon>Bondarzewiaceae</taxon>
        <taxon>Heterobasidion</taxon>
        <taxon>Heterobasidion annosum species complex</taxon>
    </lineage>
</organism>
<evidence type="ECO:0000313" key="2">
    <source>
        <dbReference type="EMBL" id="ETW75857.1"/>
    </source>
</evidence>
<evidence type="ECO:0000313" key="3">
    <source>
        <dbReference type="Proteomes" id="UP000030671"/>
    </source>
</evidence>